<proteinExistence type="inferred from homology"/>
<comment type="function">
    <text evidence="1">Involved in the modulation of the specificity of the ClpAP-mediated ATP-dependent protein degradation.</text>
</comment>
<dbReference type="PATRIC" id="fig|1357400.3.peg.1859"/>
<organism evidence="3 4">
    <name type="scientific">Helicobacter macacae MIT 99-5501</name>
    <dbReference type="NCBI Taxonomy" id="1357400"/>
    <lineage>
        <taxon>Bacteria</taxon>
        <taxon>Pseudomonadati</taxon>
        <taxon>Campylobacterota</taxon>
        <taxon>Epsilonproteobacteria</taxon>
        <taxon>Campylobacterales</taxon>
        <taxon>Helicobacteraceae</taxon>
        <taxon>Helicobacter</taxon>
    </lineage>
</organism>
<dbReference type="GO" id="GO:0030163">
    <property type="term" value="P:protein catabolic process"/>
    <property type="evidence" value="ECO:0007669"/>
    <property type="project" value="InterPro"/>
</dbReference>
<reference evidence="3 4" key="1">
    <citation type="journal article" date="2014" name="Genome Announc.">
        <title>Draft genome sequences of six enterohepatic helicobacter species isolated from humans and one from rhesus macaques.</title>
        <authorList>
            <person name="Shen Z."/>
            <person name="Sheh A."/>
            <person name="Young S.K."/>
            <person name="Abouelliel A."/>
            <person name="Ward D.V."/>
            <person name="Earl A.M."/>
            <person name="Fox J.G."/>
        </authorList>
    </citation>
    <scope>NUCLEOTIDE SEQUENCE [LARGE SCALE GENOMIC DNA]</scope>
    <source>
        <strain evidence="3 4">MIT 99-5501</strain>
    </source>
</reference>
<comment type="similarity">
    <text evidence="1">Belongs to the ClpS family.</text>
</comment>
<dbReference type="InterPro" id="IPR014719">
    <property type="entry name" value="Ribosomal_bL12_C/ClpS-like"/>
</dbReference>
<evidence type="ECO:0000256" key="1">
    <source>
        <dbReference type="HAMAP-Rule" id="MF_00302"/>
    </source>
</evidence>
<keyword evidence="4" id="KW-1185">Reference proteome</keyword>
<dbReference type="InterPro" id="IPR003769">
    <property type="entry name" value="ClpS_core"/>
</dbReference>
<sequence length="101" mass="11463">MPEFSTKLDIDSQLLLETPKMVRVILLNDNYTEMEFVVEILQNIYSKSRDEAIAITLEIHKNGKAIGGIYPYDIGEVKVQETIKAAKEAQFPLKAYAESIE</sequence>
<accession>V8C853</accession>
<name>V8C853_9HELI</name>
<dbReference type="EMBL" id="AZJI01000005">
    <property type="protein sequence ID" value="ETD23583.1"/>
    <property type="molecule type" value="Genomic_DNA"/>
</dbReference>
<dbReference type="AlphaFoldDB" id="V8C853"/>
<dbReference type="Proteomes" id="UP000018731">
    <property type="component" value="Unassembled WGS sequence"/>
</dbReference>
<evidence type="ECO:0000259" key="2">
    <source>
        <dbReference type="Pfam" id="PF02617"/>
    </source>
</evidence>
<comment type="caution">
    <text evidence="3">The sequence shown here is derived from an EMBL/GenBank/DDBJ whole genome shotgun (WGS) entry which is preliminary data.</text>
</comment>
<feature type="domain" description="Adaptor protein ClpS core" evidence="2">
    <location>
        <begin position="18"/>
        <end position="95"/>
    </location>
</feature>
<dbReference type="STRING" id="1357400.HMPREF2086_01388"/>
<dbReference type="Pfam" id="PF02617">
    <property type="entry name" value="ClpS"/>
    <property type="match status" value="1"/>
</dbReference>
<dbReference type="SUPFAM" id="SSF54736">
    <property type="entry name" value="ClpS-like"/>
    <property type="match status" value="1"/>
</dbReference>
<gene>
    <name evidence="1" type="primary">clpS</name>
    <name evidence="3" type="ORF">HMPREF2086_01388</name>
</gene>
<dbReference type="HAMAP" id="MF_00302">
    <property type="entry name" value="ClpS"/>
    <property type="match status" value="1"/>
</dbReference>
<dbReference type="Gene3D" id="3.30.1390.10">
    <property type="match status" value="1"/>
</dbReference>
<dbReference type="RefSeq" id="WP_023928130.1">
    <property type="nucleotide sequence ID" value="NZ_KI669454.1"/>
</dbReference>
<evidence type="ECO:0000313" key="3">
    <source>
        <dbReference type="EMBL" id="ETD23583.1"/>
    </source>
</evidence>
<dbReference type="OrthoDB" id="9796121at2"/>
<evidence type="ECO:0000313" key="4">
    <source>
        <dbReference type="Proteomes" id="UP000018731"/>
    </source>
</evidence>
<comment type="subunit">
    <text evidence="1">Binds to the N-terminal domain of the chaperone ClpA.</text>
</comment>
<dbReference type="GO" id="GO:0006508">
    <property type="term" value="P:proteolysis"/>
    <property type="evidence" value="ECO:0007669"/>
    <property type="project" value="UniProtKB-UniRule"/>
</dbReference>
<dbReference type="eggNOG" id="COG2127">
    <property type="taxonomic scope" value="Bacteria"/>
</dbReference>
<dbReference type="HOGENOM" id="CLU_134358_1_0_7"/>
<protein>
    <recommendedName>
        <fullName evidence="1">ATP-dependent Clp protease adapter protein ClpS</fullName>
    </recommendedName>
</protein>
<dbReference type="InterPro" id="IPR022935">
    <property type="entry name" value="ClpS"/>
</dbReference>